<dbReference type="RefSeq" id="WP_148132569.1">
    <property type="nucleotide sequence ID" value="NZ_CP017634.1"/>
</dbReference>
<dbReference type="PANTHER" id="PTHR46383">
    <property type="entry name" value="ASPARTATE AMINOTRANSFERASE"/>
    <property type="match status" value="1"/>
</dbReference>
<dbReference type="InterPro" id="IPR050596">
    <property type="entry name" value="AspAT/PAT-like"/>
</dbReference>
<dbReference type="Gene3D" id="3.40.640.10">
    <property type="entry name" value="Type I PLP-dependent aspartate aminotransferase-like (Major domain)"/>
    <property type="match status" value="1"/>
</dbReference>
<dbReference type="CDD" id="cd00609">
    <property type="entry name" value="AAT_like"/>
    <property type="match status" value="1"/>
</dbReference>
<dbReference type="FunFam" id="3.40.640.10:FF:000033">
    <property type="entry name" value="Aspartate aminotransferase"/>
    <property type="match status" value="1"/>
</dbReference>
<evidence type="ECO:0000256" key="6">
    <source>
        <dbReference type="RuleBase" id="RU000481"/>
    </source>
</evidence>
<evidence type="ECO:0000256" key="1">
    <source>
        <dbReference type="ARBA" id="ARBA00001933"/>
    </source>
</evidence>
<evidence type="ECO:0000313" key="9">
    <source>
        <dbReference type="Proteomes" id="UP000323521"/>
    </source>
</evidence>
<feature type="domain" description="Aminotransferase class I/classII large" evidence="7">
    <location>
        <begin position="33"/>
        <end position="372"/>
    </location>
</feature>
<evidence type="ECO:0000256" key="4">
    <source>
        <dbReference type="ARBA" id="ARBA00022679"/>
    </source>
</evidence>
<evidence type="ECO:0000259" key="7">
    <source>
        <dbReference type="Pfam" id="PF00155"/>
    </source>
</evidence>
<reference evidence="8 9" key="1">
    <citation type="submission" date="2016-10" db="EMBL/GenBank/DDBJ databases">
        <title>Complete Genome Sequence of Peptococcaceae strain DCMF.</title>
        <authorList>
            <person name="Edwards R.J."/>
            <person name="Holland S.I."/>
            <person name="Deshpande N.P."/>
            <person name="Wong Y.K."/>
            <person name="Ertan H."/>
            <person name="Manefield M."/>
            <person name="Russell T.L."/>
            <person name="Lee M.J."/>
        </authorList>
    </citation>
    <scope>NUCLEOTIDE SEQUENCE [LARGE SCALE GENOMIC DNA]</scope>
    <source>
        <strain evidence="8 9">DCMF</strain>
    </source>
</reference>
<dbReference type="InterPro" id="IPR015424">
    <property type="entry name" value="PyrdxlP-dep_Trfase"/>
</dbReference>
<keyword evidence="4 6" id="KW-0808">Transferase</keyword>
<dbReference type="Gene3D" id="3.90.1150.10">
    <property type="entry name" value="Aspartate Aminotransferase, domain 1"/>
    <property type="match status" value="1"/>
</dbReference>
<dbReference type="PROSITE" id="PS00105">
    <property type="entry name" value="AA_TRANSFER_CLASS_1"/>
    <property type="match status" value="1"/>
</dbReference>
<dbReference type="InterPro" id="IPR015421">
    <property type="entry name" value="PyrdxlP-dep_Trfase_major"/>
</dbReference>
<evidence type="ECO:0000313" key="8">
    <source>
        <dbReference type="EMBL" id="ATW23430.1"/>
    </source>
</evidence>
<dbReference type="Pfam" id="PF00155">
    <property type="entry name" value="Aminotran_1_2"/>
    <property type="match status" value="1"/>
</dbReference>
<evidence type="ECO:0000256" key="2">
    <source>
        <dbReference type="ARBA" id="ARBA00007441"/>
    </source>
</evidence>
<dbReference type="GO" id="GO:0030170">
    <property type="term" value="F:pyridoxal phosphate binding"/>
    <property type="evidence" value="ECO:0007669"/>
    <property type="project" value="InterPro"/>
</dbReference>
<sequence>MFEHLLADRMNSLAGESAFQVLAAANKLEAQGKKVIHFEIGEPDFPTAKNIVEAGKTALDQGYTTYCQSQGLVSLREAIVAYTEKYKGIKSAKEEVVVAPGGKPIIFYTICVLINPGEEVICPNPGFPTYESVIRYVGGVPVPINLEEKNDFRIDVRELIAKITPKTKLLILNSPSNPTGSFLTADDLKEIAEAIKDKDIFVLSDEIYSRIVYEGSAKSIATLPGMKDKTIILDGFSKTYAMTGWRLGYGIMHEDIAEKMTKLLINSNSCTTHFVQIAGIEALKGPQDSVDAMVQEFRHRREVIVDGLNAMKGVSCKKPDGAFYAFPNITGTGLKSSELAHYLLHEAGVAVLDGAAFGSAGAGYIRLSYATSLDLIYAGLERIEKALKKLSK</sequence>
<keyword evidence="3 6" id="KW-0032">Aminotransferase</keyword>
<proteinExistence type="inferred from homology"/>
<dbReference type="InterPro" id="IPR004839">
    <property type="entry name" value="Aminotransferase_I/II_large"/>
</dbReference>
<dbReference type="InterPro" id="IPR004838">
    <property type="entry name" value="NHTrfase_class1_PyrdxlP-BS"/>
</dbReference>
<dbReference type="GO" id="GO:0008483">
    <property type="term" value="F:transaminase activity"/>
    <property type="evidence" value="ECO:0007669"/>
    <property type="project" value="UniProtKB-KW"/>
</dbReference>
<evidence type="ECO:0000256" key="5">
    <source>
        <dbReference type="ARBA" id="ARBA00022898"/>
    </source>
</evidence>
<dbReference type="Proteomes" id="UP000323521">
    <property type="component" value="Chromosome"/>
</dbReference>
<comment type="similarity">
    <text evidence="2 6">Belongs to the class-I pyridoxal-phosphate-dependent aminotransferase family.</text>
</comment>
<dbReference type="AlphaFoldDB" id="A0A3G1KLY2"/>
<dbReference type="KEGG" id="fwa:DCMF_00235"/>
<evidence type="ECO:0000256" key="3">
    <source>
        <dbReference type="ARBA" id="ARBA00022576"/>
    </source>
</evidence>
<keyword evidence="9" id="KW-1185">Reference proteome</keyword>
<organism evidence="8 9">
    <name type="scientific">Formimonas warabiya</name>
    <dbReference type="NCBI Taxonomy" id="1761012"/>
    <lineage>
        <taxon>Bacteria</taxon>
        <taxon>Bacillati</taxon>
        <taxon>Bacillota</taxon>
        <taxon>Clostridia</taxon>
        <taxon>Eubacteriales</taxon>
        <taxon>Peptococcaceae</taxon>
        <taxon>Candidatus Formimonas</taxon>
    </lineage>
</organism>
<comment type="cofactor">
    <cofactor evidence="1 6">
        <name>pyridoxal 5'-phosphate</name>
        <dbReference type="ChEBI" id="CHEBI:597326"/>
    </cofactor>
</comment>
<accession>A0A3G1KLY2</accession>
<name>A0A3G1KLY2_FORW1</name>
<dbReference type="InterPro" id="IPR015422">
    <property type="entry name" value="PyrdxlP-dep_Trfase_small"/>
</dbReference>
<keyword evidence="5" id="KW-0663">Pyridoxal phosphate</keyword>
<dbReference type="GO" id="GO:0006520">
    <property type="term" value="P:amino acid metabolic process"/>
    <property type="evidence" value="ECO:0007669"/>
    <property type="project" value="InterPro"/>
</dbReference>
<dbReference type="PANTHER" id="PTHR46383:SF1">
    <property type="entry name" value="ASPARTATE AMINOTRANSFERASE"/>
    <property type="match status" value="1"/>
</dbReference>
<dbReference type="EC" id="2.6.1.-" evidence="6"/>
<dbReference type="EMBL" id="CP017634">
    <property type="protein sequence ID" value="ATW23430.1"/>
    <property type="molecule type" value="Genomic_DNA"/>
</dbReference>
<dbReference type="SUPFAM" id="SSF53383">
    <property type="entry name" value="PLP-dependent transferases"/>
    <property type="match status" value="1"/>
</dbReference>
<protein>
    <recommendedName>
        <fullName evidence="6">Aminotransferase</fullName>
        <ecNumber evidence="6">2.6.1.-</ecNumber>
    </recommendedName>
</protein>
<gene>
    <name evidence="8" type="ORF">DCMF_00235</name>
</gene>
<dbReference type="OrthoDB" id="9803354at2"/>